<evidence type="ECO:0000256" key="1">
    <source>
        <dbReference type="SAM" id="MobiDB-lite"/>
    </source>
</evidence>
<sequence length="662" mass="75490">MDMSQVSVHGAMHWLALSDTEPDKVIVSFDFKDDKFDEMPLPSFFHDEYAETNLCPLGGSLCLHGSIYGCIDVWEMKEFAVTESWVKLFTIPYQADPRQLVPLQVVKNGEILLGYDDRKGYHLDLYDLKHGTSINLKAYANWGWYFSVTFAYVESLLPLNSGTYVGQREIERKRLQRQGMAKLQDKNILLNILVRLPVKSILRFSVMMHSGYGLHKSTYTLAYDPSTSTLNNRVNVNYPWKHTSEGIIFWGTCKGLVCVSPHEDTSVVLWNPATREYKKVPEAQIESCPDDIISYFTYGFGYDDQLDDFKVVCIAGFEGESCCEVQVYTLGSDLWRTIEDIPYEFGVGEPDMARVSVNGAMHWIVKTDPMASETYKVIVSFEFKDDRFDEMPLPSFCDEYSEANLCSLGGSLCLLGSMHRGRIDVWEMKAYGVTESWEKNFTVEQATICKFFGHLIPLQFVNNDNVLLGYDTGLDFCLDMYDLKRGTSINLKAHDDFDSYSSTTSIYVESLVSLDSSTYVGQDDQSEGKESESDDDSEEEDSEDDDDSEEEEQGEEDIETKKERLRTWEKYGIPFMNIGDVNDGKEEEGEDYNSVEEDIKNKKKKAKLIYISPEQVPVQYGGLYREGNKEFSCADLVEEIPENQEKLSSPMRTIEENPSVAH</sequence>
<dbReference type="InterPro" id="IPR050796">
    <property type="entry name" value="SCF_F-box_component"/>
</dbReference>
<keyword evidence="4" id="KW-1185">Reference proteome</keyword>
<dbReference type="Gramene" id="RZC78289">
    <property type="protein sequence ID" value="RZC78289"/>
    <property type="gene ID" value="C5167_002512"/>
</dbReference>
<dbReference type="AlphaFoldDB" id="A0A4Y7L229"/>
<dbReference type="EMBL" id="CM010723">
    <property type="protein sequence ID" value="RZC78289.1"/>
    <property type="molecule type" value="Genomic_DNA"/>
</dbReference>
<gene>
    <name evidence="3" type="ORF">C5167_002512</name>
</gene>
<dbReference type="Proteomes" id="UP000316621">
    <property type="component" value="Chromosome 9"/>
</dbReference>
<evidence type="ECO:0000313" key="4">
    <source>
        <dbReference type="Proteomes" id="UP000316621"/>
    </source>
</evidence>
<organism evidence="3 4">
    <name type="scientific">Papaver somniferum</name>
    <name type="common">Opium poppy</name>
    <dbReference type="NCBI Taxonomy" id="3469"/>
    <lineage>
        <taxon>Eukaryota</taxon>
        <taxon>Viridiplantae</taxon>
        <taxon>Streptophyta</taxon>
        <taxon>Embryophyta</taxon>
        <taxon>Tracheophyta</taxon>
        <taxon>Spermatophyta</taxon>
        <taxon>Magnoliopsida</taxon>
        <taxon>Ranunculales</taxon>
        <taxon>Papaveraceae</taxon>
        <taxon>Papaveroideae</taxon>
        <taxon>Papaver</taxon>
    </lineage>
</organism>
<feature type="domain" description="F-box associated beta-propeller type 1" evidence="2">
    <location>
        <begin position="252"/>
        <end position="513"/>
    </location>
</feature>
<evidence type="ECO:0000313" key="3">
    <source>
        <dbReference type="EMBL" id="RZC78289.1"/>
    </source>
</evidence>
<accession>A0A4Y7L229</accession>
<protein>
    <recommendedName>
        <fullName evidence="2">F-box associated beta-propeller type 1 domain-containing protein</fullName>
    </recommendedName>
</protein>
<feature type="region of interest" description="Disordered" evidence="1">
    <location>
        <begin position="642"/>
        <end position="662"/>
    </location>
</feature>
<dbReference type="OMA" id="CPIEYDR"/>
<proteinExistence type="predicted"/>
<dbReference type="NCBIfam" id="TIGR01640">
    <property type="entry name" value="F_box_assoc_1"/>
    <property type="match status" value="2"/>
</dbReference>
<dbReference type="PANTHER" id="PTHR31672:SF13">
    <property type="entry name" value="F-BOX PROTEIN CPR30-LIKE"/>
    <property type="match status" value="1"/>
</dbReference>
<dbReference type="Pfam" id="PF07734">
    <property type="entry name" value="FBA_1"/>
    <property type="match status" value="2"/>
</dbReference>
<dbReference type="InterPro" id="IPR017451">
    <property type="entry name" value="F-box-assoc_interact_dom"/>
</dbReference>
<reference evidence="3 4" key="1">
    <citation type="journal article" date="2018" name="Science">
        <title>The opium poppy genome and morphinan production.</title>
        <authorList>
            <person name="Guo L."/>
            <person name="Winzer T."/>
            <person name="Yang X."/>
            <person name="Li Y."/>
            <person name="Ning Z."/>
            <person name="He Z."/>
            <person name="Teodor R."/>
            <person name="Lu Y."/>
            <person name="Bowser T.A."/>
            <person name="Graham I.A."/>
            <person name="Ye K."/>
        </authorList>
    </citation>
    <scope>NUCLEOTIDE SEQUENCE [LARGE SCALE GENOMIC DNA]</scope>
    <source>
        <strain evidence="4">cv. HN1</strain>
        <tissue evidence="3">Leaves</tissue>
    </source>
</reference>
<feature type="domain" description="F-box associated beta-propeller type 1" evidence="2">
    <location>
        <begin position="5"/>
        <end position="157"/>
    </location>
</feature>
<feature type="region of interest" description="Disordered" evidence="1">
    <location>
        <begin position="518"/>
        <end position="563"/>
    </location>
</feature>
<dbReference type="InterPro" id="IPR006527">
    <property type="entry name" value="F-box-assoc_dom_typ1"/>
</dbReference>
<dbReference type="PANTHER" id="PTHR31672">
    <property type="entry name" value="BNACNNG10540D PROTEIN"/>
    <property type="match status" value="1"/>
</dbReference>
<feature type="compositionally biased region" description="Acidic residues" evidence="1">
    <location>
        <begin position="532"/>
        <end position="558"/>
    </location>
</feature>
<evidence type="ECO:0000259" key="2">
    <source>
        <dbReference type="Pfam" id="PF07734"/>
    </source>
</evidence>
<name>A0A4Y7L229_PAPSO</name>